<keyword evidence="2" id="KW-0507">mRNA processing</keyword>
<feature type="compositionally biased region" description="Acidic residues" evidence="5">
    <location>
        <begin position="211"/>
        <end position="220"/>
    </location>
</feature>
<feature type="compositionally biased region" description="Basic and acidic residues" evidence="5">
    <location>
        <begin position="298"/>
        <end position="315"/>
    </location>
</feature>
<feature type="compositionally biased region" description="Basic and acidic residues" evidence="5">
    <location>
        <begin position="221"/>
        <end position="290"/>
    </location>
</feature>
<evidence type="ECO:0000313" key="8">
    <source>
        <dbReference type="Proteomes" id="UP001162164"/>
    </source>
</evidence>
<comment type="subcellular location">
    <subcellularLocation>
        <location evidence="1">Nucleus</location>
    </subcellularLocation>
</comment>
<accession>A0ABQ9JUD9</accession>
<evidence type="ECO:0000256" key="5">
    <source>
        <dbReference type="SAM" id="MobiDB-lite"/>
    </source>
</evidence>
<dbReference type="EMBL" id="JAPWTJ010000196">
    <property type="protein sequence ID" value="KAJ8981219.1"/>
    <property type="molecule type" value="Genomic_DNA"/>
</dbReference>
<reference evidence="7" key="1">
    <citation type="journal article" date="2023" name="Insect Mol. Biol.">
        <title>Genome sequencing provides insights into the evolution of gene families encoding plant cell wall-degrading enzymes in longhorned beetles.</title>
        <authorList>
            <person name="Shin N.R."/>
            <person name="Okamura Y."/>
            <person name="Kirsch R."/>
            <person name="Pauchet Y."/>
        </authorList>
    </citation>
    <scope>NUCLEOTIDE SEQUENCE</scope>
    <source>
        <strain evidence="7">MMC_N1</strain>
    </source>
</reference>
<organism evidence="7 8">
    <name type="scientific">Molorchus minor</name>
    <dbReference type="NCBI Taxonomy" id="1323400"/>
    <lineage>
        <taxon>Eukaryota</taxon>
        <taxon>Metazoa</taxon>
        <taxon>Ecdysozoa</taxon>
        <taxon>Arthropoda</taxon>
        <taxon>Hexapoda</taxon>
        <taxon>Insecta</taxon>
        <taxon>Pterygota</taxon>
        <taxon>Neoptera</taxon>
        <taxon>Endopterygota</taxon>
        <taxon>Coleoptera</taxon>
        <taxon>Polyphaga</taxon>
        <taxon>Cucujiformia</taxon>
        <taxon>Chrysomeloidea</taxon>
        <taxon>Cerambycidae</taxon>
        <taxon>Lamiinae</taxon>
        <taxon>Monochamini</taxon>
        <taxon>Molorchus</taxon>
    </lineage>
</organism>
<feature type="domain" description="MI" evidence="6">
    <location>
        <begin position="1"/>
        <end position="68"/>
    </location>
</feature>
<protein>
    <recommendedName>
        <fullName evidence="6">MI domain-containing protein</fullName>
    </recommendedName>
</protein>
<dbReference type="PROSITE" id="PS51366">
    <property type="entry name" value="MI"/>
    <property type="match status" value="1"/>
</dbReference>
<dbReference type="PANTHER" id="PTHR18034:SF3">
    <property type="entry name" value="PRE-MRNA-SPLICING FACTOR CWC22 HOMOLOG"/>
    <property type="match status" value="1"/>
</dbReference>
<gene>
    <name evidence="7" type="ORF">NQ317_004161</name>
</gene>
<keyword evidence="4" id="KW-0539">Nucleus</keyword>
<dbReference type="PANTHER" id="PTHR18034">
    <property type="entry name" value="CELL CYCLE CONTROL PROTEIN CWF22-RELATED"/>
    <property type="match status" value="1"/>
</dbReference>
<feature type="compositionally biased region" description="Basic residues" evidence="5">
    <location>
        <begin position="189"/>
        <end position="207"/>
    </location>
</feature>
<evidence type="ECO:0000259" key="6">
    <source>
        <dbReference type="PROSITE" id="PS51366"/>
    </source>
</evidence>
<keyword evidence="8" id="KW-1185">Reference proteome</keyword>
<evidence type="ECO:0000256" key="3">
    <source>
        <dbReference type="ARBA" id="ARBA00023187"/>
    </source>
</evidence>
<dbReference type="Proteomes" id="UP001162164">
    <property type="component" value="Unassembled WGS sequence"/>
</dbReference>
<evidence type="ECO:0000256" key="2">
    <source>
        <dbReference type="ARBA" id="ARBA00022664"/>
    </source>
</evidence>
<proteinExistence type="predicted"/>
<dbReference type="InterPro" id="IPR003891">
    <property type="entry name" value="Initiation_fac_eIF4g_MI"/>
</dbReference>
<keyword evidence="3" id="KW-0508">mRNA splicing</keyword>
<evidence type="ECO:0000313" key="7">
    <source>
        <dbReference type="EMBL" id="KAJ8981219.1"/>
    </source>
</evidence>
<feature type="region of interest" description="Disordered" evidence="5">
    <location>
        <begin position="158"/>
        <end position="315"/>
    </location>
</feature>
<comment type="caution">
    <text evidence="7">The sequence shown here is derived from an EMBL/GenBank/DDBJ whole genome shotgun (WGS) entry which is preliminary data.</text>
</comment>
<name>A0ABQ9JUD9_9CUCU</name>
<evidence type="ECO:0000256" key="4">
    <source>
        <dbReference type="ARBA" id="ARBA00023242"/>
    </source>
</evidence>
<dbReference type="Pfam" id="PF02847">
    <property type="entry name" value="MA3"/>
    <property type="match status" value="1"/>
</dbReference>
<evidence type="ECO:0000256" key="1">
    <source>
        <dbReference type="ARBA" id="ARBA00004123"/>
    </source>
</evidence>
<sequence>MKKFYGLLAQRFCQINKTYVEPFQQIFKDTYATTHRLDANRLRNVSKFFSHLLFTDAISWEVLEIMKLNEEDTNSSSRIFIKILFQELAEYMGLEKFNNRLKDPTMQEHFAGLFPRDSPKNTRFSINFFTSIGLGGLTDELREHLKNIPKNFELVVPGTKKSSESSSDSSSEEDSSSSESSSSEDDNKKKLKQKKGKENVKRKKKKKDTTSEEESSDPEELDKNQKKKDKTEKEENYKNRKYDGKQGNMGKKDTDKGRDGRAKKDYEWIKSRHEDNIQQLKDTKKLYERPSRRRSRSRERAGVKHERDRYNKGKH</sequence>
<dbReference type="InterPro" id="IPR050781">
    <property type="entry name" value="CWC22_splicing_factor"/>
</dbReference>